<dbReference type="EMBL" id="LAYC01000002">
    <property type="protein sequence ID" value="KYK57639.1"/>
    <property type="molecule type" value="Genomic_DNA"/>
</dbReference>
<evidence type="ECO:0000313" key="5">
    <source>
        <dbReference type="EMBL" id="KYK57639.1"/>
    </source>
</evidence>
<dbReference type="Proteomes" id="UP000076580">
    <property type="component" value="Chromosome 02"/>
</dbReference>
<gene>
    <name evidence="5" type="ORF">DCS_04651</name>
</gene>
<dbReference type="InParanoid" id="A0A151GKM4"/>
<dbReference type="InterPro" id="IPR050863">
    <property type="entry name" value="CenT-Element_Derived"/>
</dbReference>
<evidence type="ECO:0000256" key="2">
    <source>
        <dbReference type="ARBA" id="ARBA00023125"/>
    </source>
</evidence>
<dbReference type="RefSeq" id="XP_040656991.1">
    <property type="nucleotide sequence ID" value="XM_040801958.1"/>
</dbReference>
<dbReference type="Gene3D" id="1.10.10.60">
    <property type="entry name" value="Homeodomain-like"/>
    <property type="match status" value="1"/>
</dbReference>
<evidence type="ECO:0000259" key="4">
    <source>
        <dbReference type="PROSITE" id="PS51253"/>
    </source>
</evidence>
<dbReference type="InterPro" id="IPR007889">
    <property type="entry name" value="HTH_Psq"/>
</dbReference>
<feature type="domain" description="HTH CENPB-type" evidence="4">
    <location>
        <begin position="51"/>
        <end position="121"/>
    </location>
</feature>
<sequence length="530" mass="59815">MARLPTYSEETVQLALYAIRNGLSQIQAARQYGIPRATLQHRLRGRLPIKDAKEISQRLSNDQEKHLRNWVLAQGALGLPPSHHQLKVFAARILVAGGDLEPLGKNWIAGFLRRNPEVSTVRGKSIECARLNGATIPRIQSWFNLLRLPALQAILPQHRWNMDETGILEGLGSNGLVLGSSEKKIQLKKRLGSRCWTTIIECISVTGQALMPLVLFKGKDLQHQWFPEKLAYLDQWRFAATDKGWTSDAIALKWLKEVFIPGTKASKTNKQLLIVDGHGSHTTDDFMYECFDNGIFLLFLPAHALHVLQPLDVLCFSPIKAAYRRAIEAIAFLAGSNDTTPIGKATFLQCYYKARTEGLTERNIKGGWKGSGLWPVNIAKPLMSRLLLQTDPPAVPEAEALKRQLEEESDPFRTPYRSYDVKVLIAKVYAPGQVDRAARRLFWKIGRGLDAQNTTLAEAQAKIAQLEYQIYRLKPLKKQKVAQDPNERFAQIEQIVKTRARLQRVLDPAPIAALTSSYEFESLCFKWQLK</sequence>
<comment type="subcellular location">
    <subcellularLocation>
        <location evidence="1">Nucleus</location>
    </subcellularLocation>
</comment>
<reference evidence="5 6" key="1">
    <citation type="journal article" date="2016" name="Sci. Rep.">
        <title>Insights into Adaptations to a Near-Obligate Nematode Endoparasitic Lifestyle from the Finished Genome of Drechmeria coniospora.</title>
        <authorList>
            <person name="Zhang L."/>
            <person name="Zhou Z."/>
            <person name="Guo Q."/>
            <person name="Fokkens L."/>
            <person name="Miskei M."/>
            <person name="Pocsi I."/>
            <person name="Zhang W."/>
            <person name="Chen M."/>
            <person name="Wang L."/>
            <person name="Sun Y."/>
            <person name="Donzelli B.G."/>
            <person name="Gibson D.M."/>
            <person name="Nelson D.R."/>
            <person name="Luo J.G."/>
            <person name="Rep M."/>
            <person name="Liu H."/>
            <person name="Yang S."/>
            <person name="Wang J."/>
            <person name="Krasnoff S.B."/>
            <person name="Xu Y."/>
            <person name="Molnar I."/>
            <person name="Lin M."/>
        </authorList>
    </citation>
    <scope>NUCLEOTIDE SEQUENCE [LARGE SCALE GENOMIC DNA]</scope>
    <source>
        <strain evidence="5 6">ARSEF 6962</strain>
    </source>
</reference>
<dbReference type="GO" id="GO:0003677">
    <property type="term" value="F:DNA binding"/>
    <property type="evidence" value="ECO:0007669"/>
    <property type="project" value="UniProtKB-KW"/>
</dbReference>
<protein>
    <recommendedName>
        <fullName evidence="4">HTH CENPB-type domain-containing protein</fullName>
    </recommendedName>
</protein>
<dbReference type="GO" id="GO:0005634">
    <property type="term" value="C:nucleus"/>
    <property type="evidence" value="ECO:0007669"/>
    <property type="project" value="UniProtKB-SubCell"/>
</dbReference>
<comment type="caution">
    <text evidence="5">The sequence shown here is derived from an EMBL/GenBank/DDBJ whole genome shotgun (WGS) entry which is preliminary data.</text>
</comment>
<dbReference type="PANTHER" id="PTHR19303:SF74">
    <property type="entry name" value="POGO TRANSPOSABLE ELEMENT WITH KRAB DOMAIN"/>
    <property type="match status" value="1"/>
</dbReference>
<dbReference type="SUPFAM" id="SSF46689">
    <property type="entry name" value="Homeodomain-like"/>
    <property type="match status" value="1"/>
</dbReference>
<dbReference type="PANTHER" id="PTHR19303">
    <property type="entry name" value="TRANSPOSON"/>
    <property type="match status" value="1"/>
</dbReference>
<organism evidence="5 6">
    <name type="scientific">Drechmeria coniospora</name>
    <name type="common">Nematophagous fungus</name>
    <name type="synonym">Meria coniospora</name>
    <dbReference type="NCBI Taxonomy" id="98403"/>
    <lineage>
        <taxon>Eukaryota</taxon>
        <taxon>Fungi</taxon>
        <taxon>Dikarya</taxon>
        <taxon>Ascomycota</taxon>
        <taxon>Pezizomycotina</taxon>
        <taxon>Sordariomycetes</taxon>
        <taxon>Hypocreomycetidae</taxon>
        <taxon>Hypocreales</taxon>
        <taxon>Ophiocordycipitaceae</taxon>
        <taxon>Drechmeria</taxon>
    </lineage>
</organism>
<dbReference type="Pfam" id="PF03184">
    <property type="entry name" value="DDE_1"/>
    <property type="match status" value="1"/>
</dbReference>
<accession>A0A151GKM4</accession>
<keyword evidence="3" id="KW-0539">Nucleus</keyword>
<keyword evidence="6" id="KW-1185">Reference proteome</keyword>
<dbReference type="STRING" id="98403.A0A151GKM4"/>
<name>A0A151GKM4_DRECN</name>
<dbReference type="InterPro" id="IPR009057">
    <property type="entry name" value="Homeodomain-like_sf"/>
</dbReference>
<dbReference type="AlphaFoldDB" id="A0A151GKM4"/>
<evidence type="ECO:0000256" key="3">
    <source>
        <dbReference type="ARBA" id="ARBA00023242"/>
    </source>
</evidence>
<proteinExistence type="predicted"/>
<dbReference type="PROSITE" id="PS51253">
    <property type="entry name" value="HTH_CENPB"/>
    <property type="match status" value="1"/>
</dbReference>
<dbReference type="Pfam" id="PF05225">
    <property type="entry name" value="HTH_psq"/>
    <property type="match status" value="1"/>
</dbReference>
<evidence type="ECO:0000313" key="6">
    <source>
        <dbReference type="Proteomes" id="UP000076580"/>
    </source>
</evidence>
<dbReference type="Pfam" id="PF03221">
    <property type="entry name" value="HTH_Tnp_Tc5"/>
    <property type="match status" value="1"/>
</dbReference>
<dbReference type="InterPro" id="IPR006600">
    <property type="entry name" value="HTH_CenpB_DNA-bd_dom"/>
</dbReference>
<evidence type="ECO:0000256" key="1">
    <source>
        <dbReference type="ARBA" id="ARBA00004123"/>
    </source>
</evidence>
<keyword evidence="2" id="KW-0238">DNA-binding</keyword>
<dbReference type="SMART" id="SM00674">
    <property type="entry name" value="CENPB"/>
    <property type="match status" value="1"/>
</dbReference>
<dbReference type="GeneID" id="63717294"/>
<dbReference type="InterPro" id="IPR004875">
    <property type="entry name" value="DDE_SF_endonuclease_dom"/>
</dbReference>